<accession>A0AAV7IKB7</accession>
<evidence type="ECO:0000313" key="2">
    <source>
        <dbReference type="Proteomes" id="UP000826195"/>
    </source>
</evidence>
<reference evidence="1 2" key="1">
    <citation type="journal article" date="2021" name="J. Hered.">
        <title>A chromosome-level genome assembly of the parasitoid wasp, Cotesia glomerata (Hymenoptera: Braconidae).</title>
        <authorList>
            <person name="Pinto B.J."/>
            <person name="Weis J.J."/>
            <person name="Gamble T."/>
            <person name="Ode P.J."/>
            <person name="Paul R."/>
            <person name="Zaspel J.M."/>
        </authorList>
    </citation>
    <scope>NUCLEOTIDE SEQUENCE [LARGE SCALE GENOMIC DNA]</scope>
    <source>
        <strain evidence="1">CgM1</strain>
    </source>
</reference>
<sequence>WWFSGTGYGLLQSKKKDEVYRRLLSLKDLDAFKYHMEYNCYERYVIISSEKYSETTETLINSTTNNITTDEENDFSTSCGPEISEFQPDSTIESNDMKKIKCIICNNIKITQLFENIKYHRTIGTRTAELILAKGVYYHSNCFRNYQKKYDRKINVTSITPEEICSNIASNVNAEKTNNFCTDDSDSTKNHDEENVKTSRFLEPKNAIIQYIKQIEPNIYNGEAFDLSSVRSAIINKYKYEDNEITNCDIKTALIDYFGEEISFSYPRQKN</sequence>
<dbReference type="Proteomes" id="UP000826195">
    <property type="component" value="Unassembled WGS sequence"/>
</dbReference>
<protein>
    <submittedName>
        <fullName evidence="1">Uncharacterized protein</fullName>
    </submittedName>
</protein>
<gene>
    <name evidence="1" type="ORF">KQX54_000148</name>
</gene>
<organism evidence="1 2">
    <name type="scientific">Cotesia glomerata</name>
    <name type="common">Lepidopteran parasitic wasp</name>
    <name type="synonym">Apanteles glomeratus</name>
    <dbReference type="NCBI Taxonomy" id="32391"/>
    <lineage>
        <taxon>Eukaryota</taxon>
        <taxon>Metazoa</taxon>
        <taxon>Ecdysozoa</taxon>
        <taxon>Arthropoda</taxon>
        <taxon>Hexapoda</taxon>
        <taxon>Insecta</taxon>
        <taxon>Pterygota</taxon>
        <taxon>Neoptera</taxon>
        <taxon>Endopterygota</taxon>
        <taxon>Hymenoptera</taxon>
        <taxon>Apocrita</taxon>
        <taxon>Ichneumonoidea</taxon>
        <taxon>Braconidae</taxon>
        <taxon>Microgastrinae</taxon>
        <taxon>Cotesia</taxon>
    </lineage>
</organism>
<comment type="caution">
    <text evidence="1">The sequence shown here is derived from an EMBL/GenBank/DDBJ whole genome shotgun (WGS) entry which is preliminary data.</text>
</comment>
<keyword evidence="2" id="KW-1185">Reference proteome</keyword>
<dbReference type="EMBL" id="JAHXZJ010001668">
    <property type="protein sequence ID" value="KAH0551061.1"/>
    <property type="molecule type" value="Genomic_DNA"/>
</dbReference>
<dbReference type="AlphaFoldDB" id="A0AAV7IKB7"/>
<evidence type="ECO:0000313" key="1">
    <source>
        <dbReference type="EMBL" id="KAH0551061.1"/>
    </source>
</evidence>
<feature type="non-terminal residue" evidence="1">
    <location>
        <position position="1"/>
    </location>
</feature>
<proteinExistence type="predicted"/>
<name>A0AAV7IKB7_COTGL</name>